<dbReference type="EMBL" id="BAABGL010000006">
    <property type="protein sequence ID" value="GAA4388283.1"/>
    <property type="molecule type" value="Genomic_DNA"/>
</dbReference>
<sequence length="168" mass="18556">MADFSTPTFAQVDALPTVLEATVPQDWIDENGHMNISHFFDIGGEAAWKFCQGLGLQRLYEAEPPTGLFTTEHHLTYLSELRLGERLSAHVRCVDVGPKSVHLITLILDRERERVATVFEVVLVHVDMTARKAAAFPEEFREALEAAVAADGDLGWPAPVCGAMGVRR</sequence>
<protein>
    <recommendedName>
        <fullName evidence="3">Acyl-CoA thioester hydrolase</fullName>
    </recommendedName>
</protein>
<dbReference type="Gene3D" id="3.10.129.10">
    <property type="entry name" value="Hotdog Thioesterase"/>
    <property type="match status" value="1"/>
</dbReference>
<gene>
    <name evidence="1" type="ORF">GCM10023167_12880</name>
</gene>
<dbReference type="RefSeq" id="WP_345030828.1">
    <property type="nucleotide sequence ID" value="NZ_BAABGL010000006.1"/>
</dbReference>
<dbReference type="InterPro" id="IPR050563">
    <property type="entry name" value="4-hydroxybenzoyl-CoA_TE"/>
</dbReference>
<evidence type="ECO:0000313" key="2">
    <source>
        <dbReference type="Proteomes" id="UP001500642"/>
    </source>
</evidence>
<organism evidence="1 2">
    <name type="scientific">Brevibacterium pityocampae</name>
    <dbReference type="NCBI Taxonomy" id="506594"/>
    <lineage>
        <taxon>Bacteria</taxon>
        <taxon>Bacillati</taxon>
        <taxon>Actinomycetota</taxon>
        <taxon>Actinomycetes</taxon>
        <taxon>Micrococcales</taxon>
        <taxon>Brevibacteriaceae</taxon>
        <taxon>Brevibacterium</taxon>
    </lineage>
</organism>
<dbReference type="Pfam" id="PF13279">
    <property type="entry name" value="4HBT_2"/>
    <property type="match status" value="1"/>
</dbReference>
<dbReference type="PANTHER" id="PTHR31793">
    <property type="entry name" value="4-HYDROXYBENZOYL-COA THIOESTERASE FAMILY MEMBER"/>
    <property type="match status" value="1"/>
</dbReference>
<dbReference type="CDD" id="cd00586">
    <property type="entry name" value="4HBT"/>
    <property type="match status" value="1"/>
</dbReference>
<dbReference type="SUPFAM" id="SSF54637">
    <property type="entry name" value="Thioesterase/thiol ester dehydrase-isomerase"/>
    <property type="match status" value="1"/>
</dbReference>
<reference evidence="2" key="1">
    <citation type="journal article" date="2019" name="Int. J. Syst. Evol. Microbiol.">
        <title>The Global Catalogue of Microorganisms (GCM) 10K type strain sequencing project: providing services to taxonomists for standard genome sequencing and annotation.</title>
        <authorList>
            <consortium name="The Broad Institute Genomics Platform"/>
            <consortium name="The Broad Institute Genome Sequencing Center for Infectious Disease"/>
            <person name="Wu L."/>
            <person name="Ma J."/>
        </authorList>
    </citation>
    <scope>NUCLEOTIDE SEQUENCE [LARGE SCALE GENOMIC DNA]</scope>
    <source>
        <strain evidence="2">JCM 17808</strain>
    </source>
</reference>
<evidence type="ECO:0008006" key="3">
    <source>
        <dbReference type="Google" id="ProtNLM"/>
    </source>
</evidence>
<accession>A0ABP8JBT3</accession>
<name>A0ABP8JBT3_9MICO</name>
<proteinExistence type="predicted"/>
<evidence type="ECO:0000313" key="1">
    <source>
        <dbReference type="EMBL" id="GAA4388283.1"/>
    </source>
</evidence>
<dbReference type="Proteomes" id="UP001500642">
    <property type="component" value="Unassembled WGS sequence"/>
</dbReference>
<keyword evidence="2" id="KW-1185">Reference proteome</keyword>
<dbReference type="InterPro" id="IPR029069">
    <property type="entry name" value="HotDog_dom_sf"/>
</dbReference>
<dbReference type="PANTHER" id="PTHR31793:SF2">
    <property type="entry name" value="BLR1345 PROTEIN"/>
    <property type="match status" value="1"/>
</dbReference>
<comment type="caution">
    <text evidence="1">The sequence shown here is derived from an EMBL/GenBank/DDBJ whole genome shotgun (WGS) entry which is preliminary data.</text>
</comment>